<evidence type="ECO:0000313" key="1">
    <source>
        <dbReference type="EMBL" id="MEN5378033.1"/>
    </source>
</evidence>
<sequence>MKNFKSKIGITIAIGVTAFTSCSKFEEINVDPTKANDSQVKIEYFFNNSLTGAQQDPNIAERIFILDWKTAGRQHMTNGLTVGTVNDDYSKEYYRYSAEWIKNATKGIEIATKEINEGSAKDYTHNLLQITRIWRAYLISELTDNFGPVPIEYADGVNPDYKSVKDVYYFLFEELKDATSKIKVDIKIPEEVEKFDRAYKFKADNWVKYANSMRMRLAMRLSEIDAAKAKSEFEAAVATNKYIVDVADNFTVAEKDGWDPLTGVMSRGWNSQALSATLNNLYLGLGGIKTELQVADSLKSAIKEEDYIGKRYSNQFTTMTNDPSAGYWLDGLPNKIDPRALKAFFVPGEFLNRNYFNYSADSRKNVDTLVNGNTKIPVNTKFTWNAFSTGDWGAKGTSNRLRTTLVGKVPAIGQQFRKSTSSRIFFANWESYFLLAEASLKGWSTGTTAQAAYENGIRLNFEYWEVGKFASDYINSTNFNRVGTSVSFTHIAEPGDSHTMKYIDGYTNTSGTATIKYPVNNLYKNGAVRNDLLTKIITQKYIANLPWLPLEAWNDHRRLGLPFFENPAIENALPNLPDLNSGNYMTNSIKFYPQRLPYPSSFRDASSDKYQEAVSLLGGSDKVLTPLWWAKQQ</sequence>
<dbReference type="Pfam" id="PF12741">
    <property type="entry name" value="SusD-like"/>
    <property type="match status" value="2"/>
</dbReference>
<accession>A0ABV0BVJ0</accession>
<organism evidence="1 2">
    <name type="scientific">Sphingobacterium kitahiroshimense</name>
    <dbReference type="NCBI Taxonomy" id="470446"/>
    <lineage>
        <taxon>Bacteria</taxon>
        <taxon>Pseudomonadati</taxon>
        <taxon>Bacteroidota</taxon>
        <taxon>Sphingobacteriia</taxon>
        <taxon>Sphingobacteriales</taxon>
        <taxon>Sphingobacteriaceae</taxon>
        <taxon>Sphingobacterium</taxon>
    </lineage>
</organism>
<protein>
    <submittedName>
        <fullName evidence="1">SusD/RagB family nutrient-binding outer membrane lipoprotein</fullName>
    </submittedName>
</protein>
<evidence type="ECO:0000313" key="2">
    <source>
        <dbReference type="Proteomes" id="UP001409291"/>
    </source>
</evidence>
<dbReference type="InterPro" id="IPR024302">
    <property type="entry name" value="SusD-like"/>
</dbReference>
<keyword evidence="2" id="KW-1185">Reference proteome</keyword>
<gene>
    <name evidence="1" type="ORF">ABE541_12260</name>
</gene>
<dbReference type="PROSITE" id="PS51257">
    <property type="entry name" value="PROKAR_LIPOPROTEIN"/>
    <property type="match status" value="1"/>
</dbReference>
<comment type="caution">
    <text evidence="1">The sequence shown here is derived from an EMBL/GenBank/DDBJ whole genome shotgun (WGS) entry which is preliminary data.</text>
</comment>
<dbReference type="Gene3D" id="1.25.40.390">
    <property type="match status" value="2"/>
</dbReference>
<dbReference type="SUPFAM" id="SSF48452">
    <property type="entry name" value="TPR-like"/>
    <property type="match status" value="1"/>
</dbReference>
<proteinExistence type="predicted"/>
<reference evidence="1 2" key="1">
    <citation type="submission" date="2024-04" db="EMBL/GenBank/DDBJ databases">
        <title>WGS of bacteria from Torrens River.</title>
        <authorList>
            <person name="Wyrsch E.R."/>
            <person name="Drigo B."/>
        </authorList>
    </citation>
    <scope>NUCLEOTIDE SEQUENCE [LARGE SCALE GENOMIC DNA]</scope>
    <source>
        <strain evidence="1 2">TWI391</strain>
    </source>
</reference>
<name>A0ABV0BVJ0_9SPHI</name>
<dbReference type="InterPro" id="IPR011990">
    <property type="entry name" value="TPR-like_helical_dom_sf"/>
</dbReference>
<dbReference type="Proteomes" id="UP001409291">
    <property type="component" value="Unassembled WGS sequence"/>
</dbReference>
<dbReference type="EMBL" id="JBDJNQ010000005">
    <property type="protein sequence ID" value="MEN5378033.1"/>
    <property type="molecule type" value="Genomic_DNA"/>
</dbReference>
<dbReference type="RefSeq" id="WP_346581395.1">
    <property type="nucleotide sequence ID" value="NZ_JBDJLH010000008.1"/>
</dbReference>
<keyword evidence="1" id="KW-0449">Lipoprotein</keyword>